<feature type="compositionally biased region" description="Acidic residues" evidence="1">
    <location>
        <begin position="217"/>
        <end position="230"/>
    </location>
</feature>
<evidence type="ECO:0000313" key="2">
    <source>
        <dbReference type="EMBL" id="EKD21741.1"/>
    </source>
</evidence>
<dbReference type="HOGENOM" id="CLU_041458_1_0_1"/>
<sequence>MATNFSTLEALTTLCTSIPVWNARLDELNGHIALRQIELARLTENERPSTRSLKNKGSTESLRLKDNHDSRVSAEVHDQPNDILLNPLGSPEPKQNEFSRPRSPASPAAARACATSPHSSGPGRSPEALTRITSAPKALGRTSPAALRKRKTGSVASGESLAPRYRTRSMIIVYYDSAVQTAFEDLVKFVSGSRNSMRKGKMAAKMAEMQRAAELEIDDDDDDDDEDGGCDDFGNGTTNGNGNGNGKILLAASKSALATKQGETLAVGADADNGPDMAMPKLNCVSTRQTGPSMGTPKAEKLNHMMSIGLMGGYRRGAGDAPDIFDELDKGLEWCQSQCEHAAHQFLREGDCSTEIQNIQQRLGDVKTTAENEVEKLKKEGAEVPKPRPNEGNGMTGMKTQKPSNTKIAALGDTLEVDDMEADDDGDDDLGPPPKLVFKRSRDVGI</sequence>
<dbReference type="GeneID" id="18756789"/>
<dbReference type="AlphaFoldDB" id="K1X9I6"/>
<dbReference type="OMA" id="NNIPDWQ"/>
<evidence type="ECO:0000313" key="3">
    <source>
        <dbReference type="Proteomes" id="UP000006753"/>
    </source>
</evidence>
<gene>
    <name evidence="2" type="ORF">MBM_00854</name>
</gene>
<evidence type="ECO:0000256" key="1">
    <source>
        <dbReference type="SAM" id="MobiDB-lite"/>
    </source>
</evidence>
<feature type="region of interest" description="Disordered" evidence="1">
    <location>
        <begin position="217"/>
        <end position="244"/>
    </location>
</feature>
<feature type="compositionally biased region" description="Polar residues" evidence="1">
    <location>
        <begin position="50"/>
        <end position="61"/>
    </location>
</feature>
<feature type="compositionally biased region" description="Acidic residues" evidence="1">
    <location>
        <begin position="415"/>
        <end position="430"/>
    </location>
</feature>
<feature type="region of interest" description="Disordered" evidence="1">
    <location>
        <begin position="45"/>
        <end position="158"/>
    </location>
</feature>
<feature type="compositionally biased region" description="Polar residues" evidence="1">
    <location>
        <begin position="398"/>
        <end position="407"/>
    </location>
</feature>
<dbReference type="InParanoid" id="K1X9I6"/>
<protein>
    <submittedName>
        <fullName evidence="2">Uncharacterized protein</fullName>
    </submittedName>
</protein>
<dbReference type="eggNOG" id="ENOG502S4MP">
    <property type="taxonomic scope" value="Eukaryota"/>
</dbReference>
<accession>K1X9I6</accession>
<name>K1X9I6_MARBU</name>
<feature type="compositionally biased region" description="Basic and acidic residues" evidence="1">
    <location>
        <begin position="380"/>
        <end position="389"/>
    </location>
</feature>
<dbReference type="KEGG" id="mbe:MBM_00854"/>
<proteinExistence type="predicted"/>
<dbReference type="OrthoDB" id="3886346at2759"/>
<dbReference type="Proteomes" id="UP000006753">
    <property type="component" value="Unassembled WGS sequence"/>
</dbReference>
<feature type="region of interest" description="Disordered" evidence="1">
    <location>
        <begin position="380"/>
        <end position="446"/>
    </location>
</feature>
<keyword evidence="3" id="KW-1185">Reference proteome</keyword>
<reference evidence="2 3" key="1">
    <citation type="journal article" date="2012" name="BMC Genomics">
        <title>Sequencing the genome of Marssonina brunnea reveals fungus-poplar co-evolution.</title>
        <authorList>
            <person name="Zhu S."/>
            <person name="Cao Y.-Z."/>
            <person name="Jiang C."/>
            <person name="Tan B.-Y."/>
            <person name="Wang Z."/>
            <person name="Feng S."/>
            <person name="Zhang L."/>
            <person name="Su X.-H."/>
            <person name="Brejova B."/>
            <person name="Vinar T."/>
            <person name="Xu M."/>
            <person name="Wang M.-X."/>
            <person name="Zhang S.-G."/>
            <person name="Huang M.-R."/>
            <person name="Wu R."/>
            <person name="Zhou Y."/>
        </authorList>
    </citation>
    <scope>NUCLEOTIDE SEQUENCE [LARGE SCALE GENOMIC DNA]</scope>
    <source>
        <strain evidence="2 3">MB_m1</strain>
    </source>
</reference>
<organism evidence="2 3">
    <name type="scientific">Marssonina brunnea f. sp. multigermtubi (strain MB_m1)</name>
    <name type="common">Marssonina leaf spot fungus</name>
    <dbReference type="NCBI Taxonomy" id="1072389"/>
    <lineage>
        <taxon>Eukaryota</taxon>
        <taxon>Fungi</taxon>
        <taxon>Dikarya</taxon>
        <taxon>Ascomycota</taxon>
        <taxon>Pezizomycotina</taxon>
        <taxon>Leotiomycetes</taxon>
        <taxon>Helotiales</taxon>
        <taxon>Drepanopezizaceae</taxon>
        <taxon>Drepanopeziza</taxon>
    </lineage>
</organism>
<dbReference type="RefSeq" id="XP_007288743.1">
    <property type="nucleotide sequence ID" value="XM_007288681.1"/>
</dbReference>
<feature type="compositionally biased region" description="Low complexity" evidence="1">
    <location>
        <begin position="101"/>
        <end position="112"/>
    </location>
</feature>
<dbReference type="EMBL" id="JH921428">
    <property type="protein sequence ID" value="EKD21741.1"/>
    <property type="molecule type" value="Genomic_DNA"/>
</dbReference>
<feature type="compositionally biased region" description="Basic and acidic residues" evidence="1">
    <location>
        <begin position="62"/>
        <end position="80"/>
    </location>
</feature>